<protein>
    <submittedName>
        <fullName evidence="4">Polysaccharide deacetylase family protein</fullName>
    </submittedName>
</protein>
<dbReference type="SUPFAM" id="SSF88713">
    <property type="entry name" value="Glycoside hydrolase/deacetylase"/>
    <property type="match status" value="1"/>
</dbReference>
<accession>A0ABX1GTK2</accession>
<evidence type="ECO:0000259" key="3">
    <source>
        <dbReference type="PROSITE" id="PS51677"/>
    </source>
</evidence>
<dbReference type="InterPro" id="IPR051398">
    <property type="entry name" value="Polysacch_Deacetylase"/>
</dbReference>
<keyword evidence="5" id="KW-1185">Reference proteome</keyword>
<evidence type="ECO:0000313" key="5">
    <source>
        <dbReference type="Proteomes" id="UP000718451"/>
    </source>
</evidence>
<dbReference type="PANTHER" id="PTHR34216:SF3">
    <property type="entry name" value="POLY-BETA-1,6-N-ACETYL-D-GLUCOSAMINE N-DEACETYLASE"/>
    <property type="match status" value="1"/>
</dbReference>
<dbReference type="EMBL" id="JAAWWL010000002">
    <property type="protein sequence ID" value="NKI32052.1"/>
    <property type="molecule type" value="Genomic_DNA"/>
</dbReference>
<dbReference type="PANTHER" id="PTHR34216">
    <property type="match status" value="1"/>
</dbReference>
<dbReference type="RefSeq" id="WP_168552277.1">
    <property type="nucleotide sequence ID" value="NZ_JAAWWL010000002.1"/>
</dbReference>
<feature type="domain" description="NodB homology" evidence="3">
    <location>
        <begin position="73"/>
        <end position="287"/>
    </location>
</feature>
<dbReference type="InterPro" id="IPR002509">
    <property type="entry name" value="NODB_dom"/>
</dbReference>
<proteinExistence type="predicted"/>
<dbReference type="InterPro" id="IPR011330">
    <property type="entry name" value="Glyco_hydro/deAcase_b/a-brl"/>
</dbReference>
<name>A0ABX1GTK2_9FLAO</name>
<sequence>MLKRSFFFILRYSGLRFLFWKAFQRKGITVLMYHDIDYNSFEKHIKYLASRYSIISMNDFLKQRKGEMTLPEYSVVLTFDDGHKRNYELLPLIKRYNIPVTIFLCSGIIDTNRRYWFLNQLDDLVIQGLKKLQNDERLGELAGLGYTEKKEYTERQALNKMEIEEMKSAVNFQSHTVFHPILPNCTDKDSEQEIALSKRQLEMKYGFEINAFAYPNGDYTSREIDFLKSAGYKAAFTTKKGYNSLKTNNHELQRFDSNDAQDINEFAVRSSGLWEYLKDPKSILSLF</sequence>
<reference evidence="4 5" key="1">
    <citation type="submission" date="2020-04" db="EMBL/GenBank/DDBJ databases">
        <authorList>
            <person name="Yoon J."/>
        </authorList>
    </citation>
    <scope>NUCLEOTIDE SEQUENCE [LARGE SCALE GENOMIC DNA]</scope>
    <source>
        <strain evidence="4 5">DJ-13</strain>
    </source>
</reference>
<evidence type="ECO:0000313" key="4">
    <source>
        <dbReference type="EMBL" id="NKI32052.1"/>
    </source>
</evidence>
<gene>
    <name evidence="4" type="ORF">HCU67_08875</name>
</gene>
<comment type="caution">
    <text evidence="4">The sequence shown here is derived from an EMBL/GenBank/DDBJ whole genome shotgun (WGS) entry which is preliminary data.</text>
</comment>
<dbReference type="CDD" id="cd10918">
    <property type="entry name" value="CE4_NodB_like_5s_6s"/>
    <property type="match status" value="1"/>
</dbReference>
<evidence type="ECO:0000256" key="1">
    <source>
        <dbReference type="ARBA" id="ARBA00004613"/>
    </source>
</evidence>
<dbReference type="Pfam" id="PF01522">
    <property type="entry name" value="Polysacc_deac_1"/>
    <property type="match status" value="1"/>
</dbReference>
<keyword evidence="2" id="KW-0732">Signal</keyword>
<dbReference type="Gene3D" id="3.20.20.370">
    <property type="entry name" value="Glycoside hydrolase/deacetylase"/>
    <property type="match status" value="1"/>
</dbReference>
<comment type="subcellular location">
    <subcellularLocation>
        <location evidence="1">Secreted</location>
    </subcellularLocation>
</comment>
<evidence type="ECO:0000256" key="2">
    <source>
        <dbReference type="ARBA" id="ARBA00022729"/>
    </source>
</evidence>
<organism evidence="4 5">
    <name type="scientific">Croceivirga thetidis</name>
    <dbReference type="NCBI Taxonomy" id="2721623"/>
    <lineage>
        <taxon>Bacteria</taxon>
        <taxon>Pseudomonadati</taxon>
        <taxon>Bacteroidota</taxon>
        <taxon>Flavobacteriia</taxon>
        <taxon>Flavobacteriales</taxon>
        <taxon>Flavobacteriaceae</taxon>
        <taxon>Croceivirga</taxon>
    </lineage>
</organism>
<dbReference type="Proteomes" id="UP000718451">
    <property type="component" value="Unassembled WGS sequence"/>
</dbReference>
<dbReference type="PROSITE" id="PS51677">
    <property type="entry name" value="NODB"/>
    <property type="match status" value="1"/>
</dbReference>